<dbReference type="AlphaFoldDB" id="A0AAC9RKE3"/>
<accession>A0AAC9RKE3</accession>
<evidence type="ECO:0000313" key="3">
    <source>
        <dbReference type="Proteomes" id="UP000177894"/>
    </source>
</evidence>
<evidence type="ECO:0000313" key="2">
    <source>
        <dbReference type="EMBL" id="ARE87671.1"/>
    </source>
</evidence>
<dbReference type="Proteomes" id="UP000177894">
    <property type="component" value="Chromosome"/>
</dbReference>
<evidence type="ECO:0000313" key="4">
    <source>
        <dbReference type="Proteomes" id="UP000192478"/>
    </source>
</evidence>
<dbReference type="RefSeq" id="WP_070970044.1">
    <property type="nucleotide sequence ID" value="NZ_CP017603.1"/>
</dbReference>
<dbReference type="EMBL" id="CP020559">
    <property type="protein sequence ID" value="ARE87671.1"/>
    <property type="molecule type" value="Genomic_DNA"/>
</dbReference>
<sequence>MDYIFKRPEFTEWTIIVRDRRFDKYQEEQYFGQIGDFEEFSGVFRTGMRDGKECEMFTLLGRNVDHAYLWVNIFKSGDIEYVSHIPSVINIDKRKKLIEILPLVYCGYDSEDNTFYFKYIEEYQPTSNIIIE</sequence>
<proteinExistence type="predicted"/>
<dbReference type="KEGG" id="cfm:BJL90_15640"/>
<keyword evidence="3" id="KW-1185">Reference proteome</keyword>
<reference evidence="2 4" key="2">
    <citation type="submission" date="2017-03" db="EMBL/GenBank/DDBJ databases">
        <title>Complete sequence of Clostridium formicaceticum DSM 92.</title>
        <authorList>
            <person name="Poehlein A."/>
            <person name="Karl M."/>
            <person name="Bengelsdorf F.R."/>
            <person name="Duerre P."/>
            <person name="Daniel R."/>
        </authorList>
    </citation>
    <scope>NUCLEOTIDE SEQUENCE [LARGE SCALE GENOMIC DNA]</scope>
    <source>
        <strain evidence="2 4">DSM 92</strain>
    </source>
</reference>
<dbReference type="Proteomes" id="UP000192478">
    <property type="component" value="Chromosome"/>
</dbReference>
<evidence type="ECO:0000313" key="1">
    <source>
        <dbReference type="EMBL" id="AOY77154.1"/>
    </source>
</evidence>
<dbReference type="EMBL" id="CP017603">
    <property type="protein sequence ID" value="AOY77154.1"/>
    <property type="molecule type" value="Genomic_DNA"/>
</dbReference>
<gene>
    <name evidence="1" type="ORF">BJL90_15640</name>
    <name evidence="2" type="ORF">CLFO_20710</name>
</gene>
<organism evidence="2 4">
    <name type="scientific">Clostridium formicaceticum</name>
    <dbReference type="NCBI Taxonomy" id="1497"/>
    <lineage>
        <taxon>Bacteria</taxon>
        <taxon>Bacillati</taxon>
        <taxon>Bacillota</taxon>
        <taxon>Clostridia</taxon>
        <taxon>Eubacteriales</taxon>
        <taxon>Clostridiaceae</taxon>
        <taxon>Clostridium</taxon>
    </lineage>
</organism>
<reference evidence="1 3" key="1">
    <citation type="submission" date="2016-10" db="EMBL/GenBank/DDBJ databases">
        <title>Complete Genome Sequence of Acetogen Clostridium formicoaceticum ATCC 27076.</title>
        <authorList>
            <person name="Bao T."/>
            <person name="Cheng C."/>
            <person name="Zhao J."/>
            <person name="Yang S.-T."/>
            <person name="Wang J."/>
            <person name="Wang M."/>
        </authorList>
    </citation>
    <scope>NUCLEOTIDE SEQUENCE [LARGE SCALE GENOMIC DNA]</scope>
    <source>
        <strain evidence="1 3">ATCC 27076</strain>
    </source>
</reference>
<name>A0AAC9RKE3_9CLOT</name>
<protein>
    <submittedName>
        <fullName evidence="2">Uncharacterized protein</fullName>
    </submittedName>
</protein>